<name>A0A8H3IZD4_9LECA</name>
<accession>A0A8H3IZD4</accession>
<comment type="caution">
    <text evidence="1">The sequence shown here is derived from an EMBL/GenBank/DDBJ whole genome shotgun (WGS) entry which is preliminary data.</text>
</comment>
<evidence type="ECO:0008006" key="3">
    <source>
        <dbReference type="Google" id="ProtNLM"/>
    </source>
</evidence>
<dbReference type="AlphaFoldDB" id="A0A8H3IZD4"/>
<proteinExistence type="predicted"/>
<dbReference type="PANTHER" id="PTHR40128:SF1">
    <property type="entry name" value="PHYTANOYL-COA HYDROXYLASE"/>
    <property type="match status" value="1"/>
</dbReference>
<organism evidence="1 2">
    <name type="scientific">Alectoria fallacina</name>
    <dbReference type="NCBI Taxonomy" id="1903189"/>
    <lineage>
        <taxon>Eukaryota</taxon>
        <taxon>Fungi</taxon>
        <taxon>Dikarya</taxon>
        <taxon>Ascomycota</taxon>
        <taxon>Pezizomycotina</taxon>
        <taxon>Lecanoromycetes</taxon>
        <taxon>OSLEUM clade</taxon>
        <taxon>Lecanoromycetidae</taxon>
        <taxon>Lecanorales</taxon>
        <taxon>Lecanorineae</taxon>
        <taxon>Parmeliaceae</taxon>
        <taxon>Alectoria</taxon>
    </lineage>
</organism>
<sequence>MASCDILVQAPQHDKFVSPKKLPTLRSNQGNHVDTASTGWMQSVTTDTPREEMRARYEHEGYLWVKNVMPREDVLDMREHYFQQLSPTGILLPSTSPRDGIFDPTNDPLLHQGLGGAPEQASLELLNTAHATPTYRDFLTHPALRGFVRDLMNWSKEVLVDRAMLRHNCPGSLSTGIHYDKLFLRGGEAEFLTAWVPIGDCAATGGGLMYLEDSNALGEELEAEFTRHAKTLSAEERIDAFNKHMMKDGFLSHDAEEFGRVRAGGRLRWLVGDYEAGDVVFHKPYMIHAATKNEDELGRIRLASDLRFYEEGAALDRRWMKVWKHDDGL</sequence>
<dbReference type="InterPro" id="IPR008775">
    <property type="entry name" value="Phytyl_CoA_dOase-like"/>
</dbReference>
<dbReference type="OrthoDB" id="2328924at2759"/>
<keyword evidence="2" id="KW-1185">Reference proteome</keyword>
<dbReference type="Proteomes" id="UP000664203">
    <property type="component" value="Unassembled WGS sequence"/>
</dbReference>
<reference evidence="1" key="1">
    <citation type="submission" date="2021-03" db="EMBL/GenBank/DDBJ databases">
        <authorList>
            <person name="Tagirdzhanova G."/>
        </authorList>
    </citation>
    <scope>NUCLEOTIDE SEQUENCE</scope>
</reference>
<evidence type="ECO:0000313" key="2">
    <source>
        <dbReference type="Proteomes" id="UP000664203"/>
    </source>
</evidence>
<gene>
    <name evidence="1" type="ORF">ALECFALPRED_006840</name>
</gene>
<dbReference type="PANTHER" id="PTHR40128">
    <property type="entry name" value="EXPRESSED PROTEIN"/>
    <property type="match status" value="1"/>
</dbReference>
<dbReference type="SUPFAM" id="SSF51197">
    <property type="entry name" value="Clavaminate synthase-like"/>
    <property type="match status" value="1"/>
</dbReference>
<protein>
    <recommendedName>
        <fullName evidence="3">Phytanoyl-CoA dioxygenase</fullName>
    </recommendedName>
</protein>
<dbReference type="Gene3D" id="2.60.120.620">
    <property type="entry name" value="q2cbj1_9rhob like domain"/>
    <property type="match status" value="1"/>
</dbReference>
<dbReference type="Pfam" id="PF05721">
    <property type="entry name" value="PhyH"/>
    <property type="match status" value="1"/>
</dbReference>
<evidence type="ECO:0000313" key="1">
    <source>
        <dbReference type="EMBL" id="CAF9936395.1"/>
    </source>
</evidence>
<dbReference type="EMBL" id="CAJPDR010000440">
    <property type="protein sequence ID" value="CAF9936395.1"/>
    <property type="molecule type" value="Genomic_DNA"/>
</dbReference>